<evidence type="ECO:0000256" key="1">
    <source>
        <dbReference type="ARBA" id="ARBA00009732"/>
    </source>
</evidence>
<feature type="domain" description="Phosphoadenosine phosphosulphate reductase" evidence="5">
    <location>
        <begin position="53"/>
        <end position="224"/>
    </location>
</feature>
<dbReference type="InterPro" id="IPR011800">
    <property type="entry name" value="PAPS_reductase_CysH"/>
</dbReference>
<dbReference type="Proteomes" id="UP000016570">
    <property type="component" value="Unassembled WGS sequence"/>
</dbReference>
<gene>
    <name evidence="4 6" type="primary">cysH</name>
    <name evidence="6" type="ORF">VPR01S_31_00220</name>
</gene>
<keyword evidence="2 4" id="KW-0963">Cytoplasm</keyword>
<comment type="caution">
    <text evidence="6">The sequence shown here is derived from an EMBL/GenBank/DDBJ whole genome shotgun (WGS) entry which is preliminary data.</text>
</comment>
<comment type="catalytic activity">
    <reaction evidence="4">
        <text>[thioredoxin]-disulfide + sulfite + adenosine 3',5'-bisphosphate + 2 H(+) = [thioredoxin]-dithiol + 3'-phosphoadenylyl sulfate</text>
        <dbReference type="Rhea" id="RHEA:11724"/>
        <dbReference type="Rhea" id="RHEA-COMP:10698"/>
        <dbReference type="Rhea" id="RHEA-COMP:10700"/>
        <dbReference type="ChEBI" id="CHEBI:15378"/>
        <dbReference type="ChEBI" id="CHEBI:17359"/>
        <dbReference type="ChEBI" id="CHEBI:29950"/>
        <dbReference type="ChEBI" id="CHEBI:50058"/>
        <dbReference type="ChEBI" id="CHEBI:58339"/>
        <dbReference type="ChEBI" id="CHEBI:58343"/>
        <dbReference type="EC" id="1.8.4.8"/>
    </reaction>
</comment>
<dbReference type="PIRSF" id="PIRSF000857">
    <property type="entry name" value="PAPS_reductase"/>
    <property type="match status" value="1"/>
</dbReference>
<comment type="similarity">
    <text evidence="1 4">Belongs to the PAPS reductase family. CysH subfamily.</text>
</comment>
<protein>
    <recommendedName>
        <fullName evidence="4">Phosphoadenosine 5'-phosphosulfate reductase</fullName>
        <shortName evidence="4">PAPS reductase</shortName>
        <ecNumber evidence="4">1.8.4.8</ecNumber>
    </recommendedName>
    <alternativeName>
        <fullName evidence="4">3'-phosphoadenylylsulfate reductase</fullName>
    </alternativeName>
    <alternativeName>
        <fullName evidence="4">PAPS reductase, thioredoxin dependent</fullName>
    </alternativeName>
    <alternativeName>
        <fullName evidence="4">PAPS sulfotransferase</fullName>
    </alternativeName>
    <alternativeName>
        <fullName evidence="4">PAdoPS reductase</fullName>
    </alternativeName>
</protein>
<dbReference type="InterPro" id="IPR014729">
    <property type="entry name" value="Rossmann-like_a/b/a_fold"/>
</dbReference>
<comment type="caution">
    <text evidence="4">Lacks conserved residue(s) required for the propagation of feature annotation.</text>
</comment>
<dbReference type="GO" id="GO:0019379">
    <property type="term" value="P:sulfate assimilation, phosphoadenylyl sulfate reduction by phosphoadenylyl-sulfate reductase (thioredoxin)"/>
    <property type="evidence" value="ECO:0007669"/>
    <property type="project" value="UniProtKB-UniRule"/>
</dbReference>
<evidence type="ECO:0000313" key="7">
    <source>
        <dbReference type="Proteomes" id="UP000016570"/>
    </source>
</evidence>
<dbReference type="Gene3D" id="3.40.50.620">
    <property type="entry name" value="HUPs"/>
    <property type="match status" value="1"/>
</dbReference>
<dbReference type="NCBIfam" id="TIGR02057">
    <property type="entry name" value="PAPS_reductase"/>
    <property type="match status" value="1"/>
</dbReference>
<dbReference type="CDD" id="cd23945">
    <property type="entry name" value="PAPS_reductase"/>
    <property type="match status" value="1"/>
</dbReference>
<dbReference type="InterPro" id="IPR002500">
    <property type="entry name" value="PAPS_reduct_dom"/>
</dbReference>
<evidence type="ECO:0000313" key="6">
    <source>
        <dbReference type="EMBL" id="GAD69491.1"/>
    </source>
</evidence>
<dbReference type="Pfam" id="PF01507">
    <property type="entry name" value="PAPS_reduct"/>
    <property type="match status" value="1"/>
</dbReference>
<dbReference type="AlphaFoldDB" id="U2ZP01"/>
<dbReference type="eggNOG" id="COG0175">
    <property type="taxonomic scope" value="Bacteria"/>
</dbReference>
<dbReference type="GO" id="GO:0070814">
    <property type="term" value="P:hydrogen sulfide biosynthetic process"/>
    <property type="evidence" value="ECO:0007669"/>
    <property type="project" value="UniProtKB-UniRule"/>
</dbReference>
<evidence type="ECO:0000256" key="4">
    <source>
        <dbReference type="HAMAP-Rule" id="MF_00063"/>
    </source>
</evidence>
<evidence type="ECO:0000256" key="3">
    <source>
        <dbReference type="ARBA" id="ARBA00023002"/>
    </source>
</evidence>
<dbReference type="InterPro" id="IPR004511">
    <property type="entry name" value="PAPS/APS_Rdtase"/>
</dbReference>
<feature type="active site" description="Nucleophile; cysteine thiosulfonate intermediate" evidence="4">
    <location>
        <position position="244"/>
    </location>
</feature>
<comment type="pathway">
    <text evidence="4">Sulfur metabolism; hydrogen sulfide biosynthesis; sulfite from sulfate: step 3/3.</text>
</comment>
<dbReference type="NCBIfam" id="NF002537">
    <property type="entry name" value="PRK02090.1"/>
    <property type="match status" value="1"/>
</dbReference>
<evidence type="ECO:0000259" key="5">
    <source>
        <dbReference type="Pfam" id="PF01507"/>
    </source>
</evidence>
<dbReference type="PANTHER" id="PTHR46509:SF1">
    <property type="entry name" value="PHOSPHOADENOSINE PHOSPHOSULFATE REDUCTASE"/>
    <property type="match status" value="1"/>
</dbReference>
<name>U2ZP01_VIBPR</name>
<sequence>MLDSVATKPQLSELLTLTKTEQTLRLAEINMQLEQLTAEQRVAWALDNLEGQHAVSSSFGIQAAVMLHLVSNVKADIPVILTDTGYLFPQTYRFIDELTAKLGLNLKIYRSEQSPAWQEARYGKLWEQGIEGIEKYNKLNKVEPMRRALTELNVGTWFSGLRREQSKSRQNLPVLSIQNGVFKFLPVIDWTNKDVHYYLEQNGLSYHPLWEEGYLSVGDTHTTKKWEPGMSEEETRFFGLKRECGLHEDDGEQYGSGI</sequence>
<proteinExistence type="inferred from homology"/>
<accession>U2ZP01</accession>
<dbReference type="PANTHER" id="PTHR46509">
    <property type="entry name" value="PHOSPHOADENOSINE PHOSPHOSULFATE REDUCTASE"/>
    <property type="match status" value="1"/>
</dbReference>
<dbReference type="GO" id="GO:0005737">
    <property type="term" value="C:cytoplasm"/>
    <property type="evidence" value="ECO:0007669"/>
    <property type="project" value="UniProtKB-SubCell"/>
</dbReference>
<dbReference type="SUPFAM" id="SSF52402">
    <property type="entry name" value="Adenine nucleotide alpha hydrolases-like"/>
    <property type="match status" value="1"/>
</dbReference>
<evidence type="ECO:0000256" key="2">
    <source>
        <dbReference type="ARBA" id="ARBA00022490"/>
    </source>
</evidence>
<dbReference type="STRING" id="1219065.VPR01S_31_00220"/>
<dbReference type="HAMAP" id="MF_00063">
    <property type="entry name" value="CysH"/>
    <property type="match status" value="1"/>
</dbReference>
<dbReference type="NCBIfam" id="TIGR00434">
    <property type="entry name" value="cysH"/>
    <property type="match status" value="1"/>
</dbReference>
<keyword evidence="3 4" id="KW-0560">Oxidoreductase</keyword>
<dbReference type="RefSeq" id="WP_021707454.1">
    <property type="nucleotide sequence ID" value="NZ_BATJ01000031.1"/>
</dbReference>
<dbReference type="FunFam" id="3.40.50.620:FF:000043">
    <property type="entry name" value="Phosphoadenosine phosphosulfate reductase"/>
    <property type="match status" value="1"/>
</dbReference>
<reference evidence="6 7" key="1">
    <citation type="submission" date="2013-09" db="EMBL/GenBank/DDBJ databases">
        <title>Whole genome shotgun sequence of Vibrio proteolyticus NBRC 13287.</title>
        <authorList>
            <person name="Isaki S."/>
            <person name="Hosoyama A."/>
            <person name="Numata M."/>
            <person name="Hashimoto M."/>
            <person name="Hosoyama Y."/>
            <person name="Tsuchikane K."/>
            <person name="Noguchi M."/>
            <person name="Hirakata S."/>
            <person name="Ichikawa N."/>
            <person name="Ohji S."/>
            <person name="Yamazoe A."/>
            <person name="Fujita N."/>
        </authorList>
    </citation>
    <scope>NUCLEOTIDE SEQUENCE [LARGE SCALE GENOMIC DNA]</scope>
    <source>
        <strain evidence="6 7">NBRC 13287</strain>
    </source>
</reference>
<keyword evidence="7" id="KW-1185">Reference proteome</keyword>
<dbReference type="EMBL" id="BATJ01000031">
    <property type="protein sequence ID" value="GAD69491.1"/>
    <property type="molecule type" value="Genomic_DNA"/>
</dbReference>
<dbReference type="EC" id="1.8.4.8" evidence="4"/>
<organism evidence="6 7">
    <name type="scientific">Vibrio proteolyticus NBRC 13287</name>
    <dbReference type="NCBI Taxonomy" id="1219065"/>
    <lineage>
        <taxon>Bacteria</taxon>
        <taxon>Pseudomonadati</taxon>
        <taxon>Pseudomonadota</taxon>
        <taxon>Gammaproteobacteria</taxon>
        <taxon>Vibrionales</taxon>
        <taxon>Vibrionaceae</taxon>
        <taxon>Vibrio</taxon>
    </lineage>
</organism>
<dbReference type="GO" id="GO:0004604">
    <property type="term" value="F:phosphoadenylyl-sulfate reductase (thioredoxin) activity"/>
    <property type="evidence" value="ECO:0007669"/>
    <property type="project" value="UniProtKB-UniRule"/>
</dbReference>
<comment type="function">
    <text evidence="4">Catalyzes the formation of sulfite from phosphoadenosine 5'-phosphosulfate (PAPS) using thioredoxin as an electron donor.</text>
</comment>
<comment type="subcellular location">
    <subcellularLocation>
        <location evidence="4">Cytoplasm</location>
    </subcellularLocation>
</comment>
<dbReference type="UniPathway" id="UPA00140">
    <property type="reaction ID" value="UER00206"/>
</dbReference>